<organism evidence="2 3">
    <name type="scientific">Psylliodes chrysocephalus</name>
    <dbReference type="NCBI Taxonomy" id="3402493"/>
    <lineage>
        <taxon>Eukaryota</taxon>
        <taxon>Metazoa</taxon>
        <taxon>Ecdysozoa</taxon>
        <taxon>Arthropoda</taxon>
        <taxon>Hexapoda</taxon>
        <taxon>Insecta</taxon>
        <taxon>Pterygota</taxon>
        <taxon>Neoptera</taxon>
        <taxon>Endopterygota</taxon>
        <taxon>Coleoptera</taxon>
        <taxon>Polyphaga</taxon>
        <taxon>Cucujiformia</taxon>
        <taxon>Chrysomeloidea</taxon>
        <taxon>Chrysomelidae</taxon>
        <taxon>Galerucinae</taxon>
        <taxon>Alticini</taxon>
        <taxon>Psylliodes</taxon>
    </lineage>
</organism>
<evidence type="ECO:0000256" key="1">
    <source>
        <dbReference type="SAM" id="SignalP"/>
    </source>
</evidence>
<feature type="chain" id="PRO_5040429321" evidence="1">
    <location>
        <begin position="23"/>
        <end position="350"/>
    </location>
</feature>
<keyword evidence="3" id="KW-1185">Reference proteome</keyword>
<feature type="signal peptide" evidence="1">
    <location>
        <begin position="1"/>
        <end position="22"/>
    </location>
</feature>
<dbReference type="AlphaFoldDB" id="A0A9P0GDD9"/>
<sequence>MIWKNLFIFAIYILISNNLCLAAIQSTSEDRQPNANFLEVLIRKCFTVQDENADITYNPNNIVEDLNQQAGVPLFNPSNNGLKINSKVFSNLLINCLKSNVDKVTSNKNVQEHFSKIITNREDELSTVLNVLLYGREISLQDIEHLLNARNRNRSKRDAQNPLNIIQDLLLNLVIEPIKSNLNRVLDSVRTALESLIVLPENIHNPIQGIIVQSTNSAINTAINLISNIQTQLNALLDSTKSASNSATQPNALERSKTRELAFPFDMISNMLETTIVGPIRTTINKILVTLNTTIYSFYTTASNDNPVQGVLNNVINESVTSIVQVINSIYAQVNTILNGISGANFSTTT</sequence>
<evidence type="ECO:0000313" key="3">
    <source>
        <dbReference type="Proteomes" id="UP001153636"/>
    </source>
</evidence>
<evidence type="ECO:0000313" key="2">
    <source>
        <dbReference type="EMBL" id="CAH1105740.1"/>
    </source>
</evidence>
<dbReference type="EMBL" id="OV651814">
    <property type="protein sequence ID" value="CAH1105740.1"/>
    <property type="molecule type" value="Genomic_DNA"/>
</dbReference>
<gene>
    <name evidence="2" type="ORF">PSYICH_LOCUS7418</name>
</gene>
<accession>A0A9P0GDD9</accession>
<proteinExistence type="predicted"/>
<name>A0A9P0GDD9_9CUCU</name>
<keyword evidence="1" id="KW-0732">Signal</keyword>
<protein>
    <submittedName>
        <fullName evidence="2">Uncharacterized protein</fullName>
    </submittedName>
</protein>
<dbReference type="OrthoDB" id="6705640at2759"/>
<reference evidence="2" key="1">
    <citation type="submission" date="2022-01" db="EMBL/GenBank/DDBJ databases">
        <authorList>
            <person name="King R."/>
        </authorList>
    </citation>
    <scope>NUCLEOTIDE SEQUENCE</scope>
</reference>
<dbReference type="Proteomes" id="UP001153636">
    <property type="component" value="Chromosome 2"/>
</dbReference>